<dbReference type="EMBL" id="JBHMFI010000001">
    <property type="protein sequence ID" value="MFB9073772.1"/>
    <property type="molecule type" value="Genomic_DNA"/>
</dbReference>
<proteinExistence type="predicted"/>
<comment type="caution">
    <text evidence="1">The sequence shown here is derived from an EMBL/GenBank/DDBJ whole genome shotgun (WGS) entry which is preliminary data.</text>
</comment>
<evidence type="ECO:0000313" key="1">
    <source>
        <dbReference type="EMBL" id="MFB9073772.1"/>
    </source>
</evidence>
<dbReference type="Proteomes" id="UP001589575">
    <property type="component" value="Unassembled WGS sequence"/>
</dbReference>
<reference evidence="1 2" key="1">
    <citation type="submission" date="2024-09" db="EMBL/GenBank/DDBJ databases">
        <authorList>
            <person name="Sun Q."/>
            <person name="Mori K."/>
        </authorList>
    </citation>
    <scope>NUCLEOTIDE SEQUENCE [LARGE SCALE GENOMIC DNA]</scope>
    <source>
        <strain evidence="1 2">CCM 7609</strain>
    </source>
</reference>
<protein>
    <submittedName>
        <fullName evidence="1">Uncharacterized protein</fullName>
    </submittedName>
</protein>
<gene>
    <name evidence="1" type="ORF">ACFFX0_22235</name>
</gene>
<name>A0ABV5G4B4_9MICC</name>
<evidence type="ECO:0000313" key="2">
    <source>
        <dbReference type="Proteomes" id="UP001589575"/>
    </source>
</evidence>
<sequence>MSGVHGHGLRAVHPGVDDLLALVADIQAAPLGQRDELADVLVMSGLQRSGDQGRLAGADRRLEGVARGGLQAVELIGLLQRVVHHGLRCPLVHRPIRYRHVVLTVPMSGAQPPLQAPGDDLTWVSRNTMGFPSLAATCGHGENSPCPTRRSFPCVGRSTVRRRDRCTGLG</sequence>
<keyword evidence="2" id="KW-1185">Reference proteome</keyword>
<organism evidence="1 2">
    <name type="scientific">Citricoccus parietis</name>
    <dbReference type="NCBI Taxonomy" id="592307"/>
    <lineage>
        <taxon>Bacteria</taxon>
        <taxon>Bacillati</taxon>
        <taxon>Actinomycetota</taxon>
        <taxon>Actinomycetes</taxon>
        <taxon>Micrococcales</taxon>
        <taxon>Micrococcaceae</taxon>
        <taxon>Citricoccus</taxon>
    </lineage>
</organism>
<accession>A0ABV5G4B4</accession>